<dbReference type="CDD" id="cd16015">
    <property type="entry name" value="LTA_synthase"/>
    <property type="match status" value="1"/>
</dbReference>
<evidence type="ECO:0000259" key="7">
    <source>
        <dbReference type="Pfam" id="PF00884"/>
    </source>
</evidence>
<name>A0A370K2X2_9GAMM</name>
<evidence type="ECO:0000256" key="5">
    <source>
        <dbReference type="ARBA" id="ARBA00023136"/>
    </source>
</evidence>
<gene>
    <name evidence="8" type="ORF">DVT68_19130</name>
</gene>
<keyword evidence="2" id="KW-1003">Cell membrane</keyword>
<feature type="domain" description="Sulfatase N-terminal" evidence="7">
    <location>
        <begin position="255"/>
        <end position="493"/>
    </location>
</feature>
<dbReference type="InterPro" id="IPR017850">
    <property type="entry name" value="Alkaline_phosphatase_core_sf"/>
</dbReference>
<evidence type="ECO:0000256" key="3">
    <source>
        <dbReference type="ARBA" id="ARBA00022692"/>
    </source>
</evidence>
<keyword evidence="4 6" id="KW-1133">Transmembrane helix</keyword>
<accession>A0A370K2X2</accession>
<evidence type="ECO:0000256" key="1">
    <source>
        <dbReference type="ARBA" id="ARBA00004651"/>
    </source>
</evidence>
<dbReference type="RefSeq" id="WP_114826811.1">
    <property type="nucleotide sequence ID" value="NZ_QQSY01000008.1"/>
</dbReference>
<feature type="transmembrane region" description="Helical" evidence="6">
    <location>
        <begin position="166"/>
        <end position="183"/>
    </location>
</feature>
<comment type="caution">
    <text evidence="8">The sequence shown here is derived from an EMBL/GenBank/DDBJ whole genome shotgun (WGS) entry which is preliminary data.</text>
</comment>
<dbReference type="EMBL" id="QQSY01000008">
    <property type="protein sequence ID" value="RDI97004.1"/>
    <property type="molecule type" value="Genomic_DNA"/>
</dbReference>
<organism evidence="8 9">
    <name type="scientific">Dyella solisilvae</name>
    <dbReference type="NCBI Taxonomy" id="1920168"/>
    <lineage>
        <taxon>Bacteria</taxon>
        <taxon>Pseudomonadati</taxon>
        <taxon>Pseudomonadota</taxon>
        <taxon>Gammaproteobacteria</taxon>
        <taxon>Lysobacterales</taxon>
        <taxon>Rhodanobacteraceae</taxon>
        <taxon>Dyella</taxon>
    </lineage>
</organism>
<evidence type="ECO:0000313" key="9">
    <source>
        <dbReference type="Proteomes" id="UP000254711"/>
    </source>
</evidence>
<feature type="transmembrane region" description="Helical" evidence="6">
    <location>
        <begin position="12"/>
        <end position="34"/>
    </location>
</feature>
<evidence type="ECO:0000313" key="8">
    <source>
        <dbReference type="EMBL" id="RDI97004.1"/>
    </source>
</evidence>
<feature type="transmembrane region" description="Helical" evidence="6">
    <location>
        <begin position="73"/>
        <end position="93"/>
    </location>
</feature>
<dbReference type="GO" id="GO:0005886">
    <property type="term" value="C:plasma membrane"/>
    <property type="evidence" value="ECO:0007669"/>
    <property type="project" value="UniProtKB-SubCell"/>
</dbReference>
<feature type="transmembrane region" description="Helical" evidence="6">
    <location>
        <begin position="129"/>
        <end position="146"/>
    </location>
</feature>
<evidence type="ECO:0000256" key="6">
    <source>
        <dbReference type="SAM" id="Phobius"/>
    </source>
</evidence>
<sequence>MSATPPAPRARSIVFRLGLGALLAAVFVLATGLIDGGIGVSPAQAFSQPSFLLANALPGLLLAASLLVISRRLLLSFSLAFLLQALVYAVNALKVRNLSTPLMPADFRMLGQLRRGGLKLLGSYLPASPWPYVALLMALAVLVIAWRRERPLFARRTQGRRLASGVALLALLGTLLAGMPGWSRIYGGHRLWLEPWSATATAEHSGLVSSLLMFHLHQGQARRKPDAAAAQQWIGGAVPALRERMHGTVAGAAAPDIVVVQSESFFDPSIMRGYEHVDLAPNLHRLAAQGESGPLHVPTYGGGTIRTEFEVLTGLSLRYFDDLQFPYLQMNHKVVPSLVRALRARGYETIALHGNDPGFWNRTTAFRALGFDRFVSRASFPVDAAMDGQYMADRAMTDEILAQLKDAGPPQFLFAISIEAHGPYDVPPADLAARDAIAVPDGVSGHNRVELQNYLYHMQRADQELGRLAALLARRERPTLLLFYGDHLPALTDTYRVTGFVDGKDMLSQAGAWLLVDPRRPPSSGREALASWMLPGRLLEQAGIRDDAYFALTQVMAPQLAALTRAPGAPAEPEDAAGQSADEDMANVALLRMKGKLDPLLPKADTQTAEVAPSDDFVDARLAEPVGASQ</sequence>
<dbReference type="PANTHER" id="PTHR47371">
    <property type="entry name" value="LIPOTEICHOIC ACID SYNTHASE"/>
    <property type="match status" value="1"/>
</dbReference>
<dbReference type="Pfam" id="PF00884">
    <property type="entry name" value="Sulfatase"/>
    <property type="match status" value="1"/>
</dbReference>
<keyword evidence="5 6" id="KW-0472">Membrane</keyword>
<proteinExistence type="predicted"/>
<dbReference type="AlphaFoldDB" id="A0A370K2X2"/>
<dbReference type="InterPro" id="IPR050448">
    <property type="entry name" value="OpgB/LTA_synthase_biosynth"/>
</dbReference>
<keyword evidence="3 6" id="KW-0812">Transmembrane</keyword>
<dbReference type="PANTHER" id="PTHR47371:SF3">
    <property type="entry name" value="PHOSPHOGLYCEROL TRANSFERASE I"/>
    <property type="match status" value="1"/>
</dbReference>
<dbReference type="SUPFAM" id="SSF53649">
    <property type="entry name" value="Alkaline phosphatase-like"/>
    <property type="match status" value="1"/>
</dbReference>
<dbReference type="Proteomes" id="UP000254711">
    <property type="component" value="Unassembled WGS sequence"/>
</dbReference>
<dbReference type="InterPro" id="IPR000917">
    <property type="entry name" value="Sulfatase_N"/>
</dbReference>
<keyword evidence="9" id="KW-1185">Reference proteome</keyword>
<feature type="transmembrane region" description="Helical" evidence="6">
    <location>
        <begin position="46"/>
        <end position="68"/>
    </location>
</feature>
<reference evidence="8 9" key="1">
    <citation type="submission" date="2018-07" db="EMBL/GenBank/DDBJ databases">
        <title>Dyella solisilvae sp. nov., isolated from the pine and broad-leaved mixed forest soil.</title>
        <authorList>
            <person name="Gao Z."/>
            <person name="Qiu L."/>
        </authorList>
    </citation>
    <scope>NUCLEOTIDE SEQUENCE [LARGE SCALE GENOMIC DNA]</scope>
    <source>
        <strain evidence="8 9">DHG54</strain>
    </source>
</reference>
<evidence type="ECO:0000256" key="4">
    <source>
        <dbReference type="ARBA" id="ARBA00022989"/>
    </source>
</evidence>
<comment type="subcellular location">
    <subcellularLocation>
        <location evidence="1">Cell membrane</location>
        <topology evidence="1">Multi-pass membrane protein</topology>
    </subcellularLocation>
</comment>
<dbReference type="Gene3D" id="3.40.720.10">
    <property type="entry name" value="Alkaline Phosphatase, subunit A"/>
    <property type="match status" value="1"/>
</dbReference>
<dbReference type="OrthoDB" id="5363296at2"/>
<protein>
    <submittedName>
        <fullName evidence="8">LTA synthase family protein</fullName>
    </submittedName>
</protein>
<evidence type="ECO:0000256" key="2">
    <source>
        <dbReference type="ARBA" id="ARBA00022475"/>
    </source>
</evidence>